<dbReference type="SMART" id="SM00490">
    <property type="entry name" value="HELICc"/>
    <property type="match status" value="1"/>
</dbReference>
<dbReference type="Gene3D" id="3.40.50.10810">
    <property type="entry name" value="Tandem AAA-ATPase domain"/>
    <property type="match status" value="1"/>
</dbReference>
<evidence type="ECO:0000256" key="2">
    <source>
        <dbReference type="ARBA" id="ARBA00022801"/>
    </source>
</evidence>
<dbReference type="Pfam" id="PF00176">
    <property type="entry name" value="SNF2-rel_dom"/>
    <property type="match status" value="1"/>
</dbReference>
<dbReference type="EMBL" id="JAULSV010000007">
    <property type="protein sequence ID" value="KAK0639572.1"/>
    <property type="molecule type" value="Genomic_DNA"/>
</dbReference>
<dbReference type="GO" id="GO:0005524">
    <property type="term" value="F:ATP binding"/>
    <property type="evidence" value="ECO:0007669"/>
    <property type="project" value="UniProtKB-KW"/>
</dbReference>
<accession>A0AA39XSS4</accession>
<dbReference type="InterPro" id="IPR049730">
    <property type="entry name" value="SNF2/RAD54-like_C"/>
</dbReference>
<dbReference type="SUPFAM" id="SSF52540">
    <property type="entry name" value="P-loop containing nucleoside triphosphate hydrolases"/>
    <property type="match status" value="2"/>
</dbReference>
<dbReference type="GO" id="GO:0005634">
    <property type="term" value="C:nucleus"/>
    <property type="evidence" value="ECO:0007669"/>
    <property type="project" value="TreeGrafter"/>
</dbReference>
<evidence type="ECO:0000313" key="7">
    <source>
        <dbReference type="Proteomes" id="UP001174936"/>
    </source>
</evidence>
<dbReference type="GO" id="GO:0006281">
    <property type="term" value="P:DNA repair"/>
    <property type="evidence" value="ECO:0007669"/>
    <property type="project" value="TreeGrafter"/>
</dbReference>
<dbReference type="PANTHER" id="PTHR45626:SF22">
    <property type="entry name" value="DNA REPAIR PROTEIN RAD5"/>
    <property type="match status" value="1"/>
</dbReference>
<dbReference type="InterPro" id="IPR038718">
    <property type="entry name" value="SNF2-like_sf"/>
</dbReference>
<dbReference type="InterPro" id="IPR000330">
    <property type="entry name" value="SNF2_N"/>
</dbReference>
<protein>
    <submittedName>
        <fullName evidence="6">P-loop containing nucleoside triphosphate hydrolase protein</fullName>
    </submittedName>
</protein>
<comment type="caution">
    <text evidence="6">The sequence shown here is derived from an EMBL/GenBank/DDBJ whole genome shotgun (WGS) entry which is preliminary data.</text>
</comment>
<sequence>AHWIRNQGTNYFQAALNLHSRHRWCLTGTPIQNRLEDLLSLLKFLHYEPFSRASIFQKHILEPLSIETEDRTLKLKALLRTVCLRRSESLLHVPTPNEENIRISLRPEERSLYNEILQKRAIEMDDALSSQVKIKRYSTLFTAIMKLRRMCNHGTYSGARSAMSLDKTLESNPETETDCEFCGVLGEDSLELVSAGDLCPRCGRSLPQDLRGISPGVSQHSGEGMRLSAPTTPSNLRPWTLTNSSLVFSYWTTTLNILDQYFRARNTPFLRIDGTVHYRERLRILEEFRTSNVPILLMSIQTGAVGLNLTVASHVHIVEPQWNPSVEEQAVARAVRMGQTKRVTIFRYIVEDSVEEHIITIQKKKRNLAKYTLDSGSGETISGSLEVSFARRWLSNRVEQYR</sequence>
<organism evidence="6 7">
    <name type="scientific">Cercophora newfieldiana</name>
    <dbReference type="NCBI Taxonomy" id="92897"/>
    <lineage>
        <taxon>Eukaryota</taxon>
        <taxon>Fungi</taxon>
        <taxon>Dikarya</taxon>
        <taxon>Ascomycota</taxon>
        <taxon>Pezizomycotina</taxon>
        <taxon>Sordariomycetes</taxon>
        <taxon>Sordariomycetidae</taxon>
        <taxon>Sordariales</taxon>
        <taxon>Lasiosphaeriaceae</taxon>
        <taxon>Cercophora</taxon>
    </lineage>
</organism>
<evidence type="ECO:0000256" key="4">
    <source>
        <dbReference type="SAM" id="MobiDB-lite"/>
    </source>
</evidence>
<dbReference type="InterPro" id="IPR001650">
    <property type="entry name" value="Helicase_C-like"/>
</dbReference>
<evidence type="ECO:0000256" key="3">
    <source>
        <dbReference type="ARBA" id="ARBA00022840"/>
    </source>
</evidence>
<evidence type="ECO:0000256" key="1">
    <source>
        <dbReference type="ARBA" id="ARBA00022741"/>
    </source>
</evidence>
<dbReference type="GO" id="GO:0008094">
    <property type="term" value="F:ATP-dependent activity, acting on DNA"/>
    <property type="evidence" value="ECO:0007669"/>
    <property type="project" value="TreeGrafter"/>
</dbReference>
<feature type="region of interest" description="Disordered" evidence="4">
    <location>
        <begin position="213"/>
        <end position="233"/>
    </location>
</feature>
<gene>
    <name evidence="6" type="ORF">B0T16DRAFT_337200</name>
</gene>
<dbReference type="Proteomes" id="UP001174936">
    <property type="component" value="Unassembled WGS sequence"/>
</dbReference>
<keyword evidence="2 6" id="KW-0378">Hydrolase</keyword>
<dbReference type="AlphaFoldDB" id="A0AA39XSS4"/>
<name>A0AA39XSS4_9PEZI</name>
<keyword evidence="7" id="KW-1185">Reference proteome</keyword>
<keyword evidence="1" id="KW-0547">Nucleotide-binding</keyword>
<dbReference type="CDD" id="cd18793">
    <property type="entry name" value="SF2_C_SNF"/>
    <property type="match status" value="1"/>
</dbReference>
<proteinExistence type="predicted"/>
<feature type="domain" description="Helicase C-terminal" evidence="5">
    <location>
        <begin position="235"/>
        <end position="377"/>
    </location>
</feature>
<dbReference type="InterPro" id="IPR027417">
    <property type="entry name" value="P-loop_NTPase"/>
</dbReference>
<dbReference type="GO" id="GO:0016787">
    <property type="term" value="F:hydrolase activity"/>
    <property type="evidence" value="ECO:0007669"/>
    <property type="project" value="UniProtKB-KW"/>
</dbReference>
<dbReference type="Gene3D" id="3.40.50.300">
    <property type="entry name" value="P-loop containing nucleotide triphosphate hydrolases"/>
    <property type="match status" value="1"/>
</dbReference>
<dbReference type="PANTHER" id="PTHR45626">
    <property type="entry name" value="TRANSCRIPTION TERMINATION FACTOR 2-RELATED"/>
    <property type="match status" value="1"/>
</dbReference>
<keyword evidence="3" id="KW-0067">ATP-binding</keyword>
<feature type="non-terminal residue" evidence="6">
    <location>
        <position position="402"/>
    </location>
</feature>
<dbReference type="PROSITE" id="PS51194">
    <property type="entry name" value="HELICASE_CTER"/>
    <property type="match status" value="1"/>
</dbReference>
<dbReference type="InterPro" id="IPR050628">
    <property type="entry name" value="SNF2_RAD54_helicase_TF"/>
</dbReference>
<evidence type="ECO:0000259" key="5">
    <source>
        <dbReference type="PROSITE" id="PS51194"/>
    </source>
</evidence>
<dbReference type="Pfam" id="PF00271">
    <property type="entry name" value="Helicase_C"/>
    <property type="match status" value="1"/>
</dbReference>
<reference evidence="6" key="1">
    <citation type="submission" date="2023-06" db="EMBL/GenBank/DDBJ databases">
        <title>Genome-scale phylogeny and comparative genomics of the fungal order Sordariales.</title>
        <authorList>
            <consortium name="Lawrence Berkeley National Laboratory"/>
            <person name="Hensen N."/>
            <person name="Bonometti L."/>
            <person name="Westerberg I."/>
            <person name="Brannstrom I.O."/>
            <person name="Guillou S."/>
            <person name="Cros-Aarteil S."/>
            <person name="Calhoun S."/>
            <person name="Haridas S."/>
            <person name="Kuo A."/>
            <person name="Mondo S."/>
            <person name="Pangilinan J."/>
            <person name="Riley R."/>
            <person name="Labutti K."/>
            <person name="Andreopoulos B."/>
            <person name="Lipzen A."/>
            <person name="Chen C."/>
            <person name="Yanf M."/>
            <person name="Daum C."/>
            <person name="Ng V."/>
            <person name="Clum A."/>
            <person name="Steindorff A."/>
            <person name="Ohm R."/>
            <person name="Martin F."/>
            <person name="Silar P."/>
            <person name="Natvig D."/>
            <person name="Lalanne C."/>
            <person name="Gautier V."/>
            <person name="Ament-Velasquez S.L."/>
            <person name="Kruys A."/>
            <person name="Hutchinson M.I."/>
            <person name="Powell A.J."/>
            <person name="Barry K."/>
            <person name="Miller A.N."/>
            <person name="Grigoriev I.V."/>
            <person name="Debuchy R."/>
            <person name="Gladieux P."/>
            <person name="Thoren M.H."/>
            <person name="Johannesson H."/>
        </authorList>
    </citation>
    <scope>NUCLEOTIDE SEQUENCE</scope>
    <source>
        <strain evidence="6">SMH2532-1</strain>
    </source>
</reference>
<evidence type="ECO:0000313" key="6">
    <source>
        <dbReference type="EMBL" id="KAK0639572.1"/>
    </source>
</evidence>